<gene>
    <name evidence="1" type="ORF">EA660_08150</name>
</gene>
<organism evidence="1 2">
    <name type="scientific">Pseudoxanthomonas winnipegensis</name>
    <dbReference type="NCBI Taxonomy" id="2480810"/>
    <lineage>
        <taxon>Bacteria</taxon>
        <taxon>Pseudomonadati</taxon>
        <taxon>Pseudomonadota</taxon>
        <taxon>Gammaproteobacteria</taxon>
        <taxon>Lysobacterales</taxon>
        <taxon>Lysobacteraceae</taxon>
        <taxon>Pseudoxanthomonas</taxon>
    </lineage>
</organism>
<evidence type="ECO:0000313" key="2">
    <source>
        <dbReference type="Proteomes" id="UP000292627"/>
    </source>
</evidence>
<accession>A0A4Q8L9W9</accession>
<dbReference type="AlphaFoldDB" id="A0A4Q8L9W9"/>
<reference evidence="1 2" key="1">
    <citation type="submission" date="2019-02" db="EMBL/GenBank/DDBJ databases">
        <title>WGS of Pseudoxanthomonas species novum from clinical isolates.</title>
        <authorList>
            <person name="Bernier A.-M."/>
            <person name="Bernard K."/>
            <person name="Vachon A."/>
        </authorList>
    </citation>
    <scope>NUCLEOTIDE SEQUENCE [LARGE SCALE GENOMIC DNA]</scope>
    <source>
        <strain evidence="1 2">NML171200</strain>
    </source>
</reference>
<sequence length="128" mass="14085">MNRAILAGLAALCLCGCSKWQEHSFQGKAEDYLRDHLKDPSSAQFKNTRVLWRQDKELILCGQLNAKNGMGGYTGFVPFFVVGKIEGLGTRDYAATVPSASVVTDEEKAEALAFFKAYEGNCGRLPEF</sequence>
<comment type="caution">
    <text evidence="1">The sequence shown here is derived from an EMBL/GenBank/DDBJ whole genome shotgun (WGS) entry which is preliminary data.</text>
</comment>
<dbReference type="EMBL" id="SHMC01000003">
    <property type="protein sequence ID" value="TAA25422.1"/>
    <property type="molecule type" value="Genomic_DNA"/>
</dbReference>
<dbReference type="Proteomes" id="UP000292627">
    <property type="component" value="Unassembled WGS sequence"/>
</dbReference>
<evidence type="ECO:0000313" key="1">
    <source>
        <dbReference type="EMBL" id="TAA25422.1"/>
    </source>
</evidence>
<dbReference type="OrthoDB" id="9157170at2"/>
<name>A0A4Q8L9W9_9GAMM</name>
<protein>
    <submittedName>
        <fullName evidence="1">Uncharacterized protein</fullName>
    </submittedName>
</protein>
<proteinExistence type="predicted"/>
<dbReference type="RefSeq" id="WP_130551057.1">
    <property type="nucleotide sequence ID" value="NZ_SHLZ01000012.1"/>
</dbReference>